<dbReference type="EC" id="3.4.23.21" evidence="3"/>
<dbReference type="GO" id="GO:0006508">
    <property type="term" value="P:proteolysis"/>
    <property type="evidence" value="ECO:0007669"/>
    <property type="project" value="UniProtKB-KW"/>
</dbReference>
<dbReference type="SUPFAM" id="SSF50630">
    <property type="entry name" value="Acid proteases"/>
    <property type="match status" value="1"/>
</dbReference>
<gene>
    <name evidence="8" type="primary">PEP2_4</name>
    <name evidence="8" type="ORF">CU098_011052</name>
</gene>
<evidence type="ECO:0000313" key="8">
    <source>
        <dbReference type="EMBL" id="RCH93056.1"/>
    </source>
</evidence>
<dbReference type="Pfam" id="PF00026">
    <property type="entry name" value="Asp"/>
    <property type="match status" value="1"/>
</dbReference>
<evidence type="ECO:0000259" key="7">
    <source>
        <dbReference type="PROSITE" id="PS51767"/>
    </source>
</evidence>
<dbReference type="PANTHER" id="PTHR47966:SF51">
    <property type="entry name" value="BETA-SITE APP-CLEAVING ENZYME, ISOFORM A-RELATED"/>
    <property type="match status" value="1"/>
</dbReference>
<evidence type="ECO:0000256" key="2">
    <source>
        <dbReference type="ARBA" id="ARBA00007447"/>
    </source>
</evidence>
<dbReference type="Proteomes" id="UP000253551">
    <property type="component" value="Unassembled WGS sequence"/>
</dbReference>
<proteinExistence type="inferred from homology"/>
<dbReference type="PROSITE" id="PS51767">
    <property type="entry name" value="PEPTIDASE_A1"/>
    <property type="match status" value="1"/>
</dbReference>
<accession>A0A367JT18</accession>
<dbReference type="EMBL" id="PJQM01002749">
    <property type="protein sequence ID" value="RCH93056.1"/>
    <property type="molecule type" value="Genomic_DNA"/>
</dbReference>
<feature type="disulfide bond" evidence="5">
    <location>
        <begin position="84"/>
        <end position="123"/>
    </location>
</feature>
<feature type="non-terminal residue" evidence="8">
    <location>
        <position position="1"/>
    </location>
</feature>
<reference evidence="8 9" key="1">
    <citation type="journal article" date="2018" name="G3 (Bethesda)">
        <title>Phylogenetic and Phylogenomic Definition of Rhizopus Species.</title>
        <authorList>
            <person name="Gryganskyi A.P."/>
            <person name="Golan J."/>
            <person name="Dolatabadi S."/>
            <person name="Mondo S."/>
            <person name="Robb S."/>
            <person name="Idnurm A."/>
            <person name="Muszewska A."/>
            <person name="Steczkiewicz K."/>
            <person name="Masonjones S."/>
            <person name="Liao H.L."/>
            <person name="Gajdeczka M.T."/>
            <person name="Anike F."/>
            <person name="Vuek A."/>
            <person name="Anishchenko I.M."/>
            <person name="Voigt K."/>
            <person name="de Hoog G.S."/>
            <person name="Smith M.E."/>
            <person name="Heitman J."/>
            <person name="Vilgalys R."/>
            <person name="Stajich J.E."/>
        </authorList>
    </citation>
    <scope>NUCLEOTIDE SEQUENCE [LARGE SCALE GENOMIC DNA]</scope>
    <source>
        <strain evidence="8 9">LSU 92-RS-03</strain>
    </source>
</reference>
<dbReference type="OrthoDB" id="15189at2759"/>
<dbReference type="PROSITE" id="PS00141">
    <property type="entry name" value="ASP_PROTEASE"/>
    <property type="match status" value="1"/>
</dbReference>
<feature type="domain" description="Peptidase A1" evidence="7">
    <location>
        <begin position="1"/>
        <end position="159"/>
    </location>
</feature>
<evidence type="ECO:0000256" key="4">
    <source>
        <dbReference type="ARBA" id="ARBA00022750"/>
    </source>
</evidence>
<keyword evidence="6" id="KW-0378">Hydrolase</keyword>
<comment type="caution">
    <text evidence="8">The sequence shown here is derived from an EMBL/GenBank/DDBJ whole genome shotgun (WGS) entry which is preliminary data.</text>
</comment>
<dbReference type="PRINTS" id="PR00792">
    <property type="entry name" value="PEPSIN"/>
</dbReference>
<comment type="catalytic activity">
    <reaction evidence="1">
        <text>Hydrolysis of proteins with broad specificity similar to that of pepsin A, preferring hydrophobic residues at P1 and P1'. Clots milk and activates trypsinogen. Does not cleave 4-Gln-|-His-5, but does cleave 10-His-|-Leu-11 and 12-Val-|-Glu-13 in B chain of insulin.</text>
        <dbReference type="EC" id="3.4.23.21"/>
    </reaction>
</comment>
<dbReference type="InterPro" id="IPR021109">
    <property type="entry name" value="Peptidase_aspartic_dom_sf"/>
</dbReference>
<dbReference type="GO" id="GO:0004190">
    <property type="term" value="F:aspartic-type endopeptidase activity"/>
    <property type="evidence" value="ECO:0007669"/>
    <property type="project" value="UniProtKB-KW"/>
</dbReference>
<keyword evidence="6 8" id="KW-0645">Protease</keyword>
<protein>
    <recommendedName>
        <fullName evidence="3">rhizopuspepsin</fullName>
        <ecNumber evidence="3">3.4.23.21</ecNumber>
    </recommendedName>
</protein>
<dbReference type="InterPro" id="IPR001969">
    <property type="entry name" value="Aspartic_peptidase_AS"/>
</dbReference>
<evidence type="ECO:0000256" key="6">
    <source>
        <dbReference type="RuleBase" id="RU000454"/>
    </source>
</evidence>
<name>A0A367JT18_RHIST</name>
<dbReference type="AlphaFoldDB" id="A0A367JT18"/>
<evidence type="ECO:0000256" key="1">
    <source>
        <dbReference type="ARBA" id="ARBA00001130"/>
    </source>
</evidence>
<keyword evidence="5" id="KW-1015">Disulfide bond</keyword>
<dbReference type="InterPro" id="IPR033121">
    <property type="entry name" value="PEPTIDASE_A1"/>
</dbReference>
<evidence type="ECO:0000256" key="5">
    <source>
        <dbReference type="PIRSR" id="PIRSR601461-2"/>
    </source>
</evidence>
<dbReference type="InterPro" id="IPR001461">
    <property type="entry name" value="Aspartic_peptidase_A1"/>
</dbReference>
<dbReference type="PANTHER" id="PTHR47966">
    <property type="entry name" value="BETA-SITE APP-CLEAVING ENZYME, ISOFORM A-RELATED"/>
    <property type="match status" value="1"/>
</dbReference>
<dbReference type="STRING" id="4846.A0A367JT18"/>
<sequence>LFGDINQKHFEGELSYVPVTTKKYWQTDLTSISVGSTSILSTPIPAVLDTGTTLIVAPKNISDSIHALIPDAKYDPMYGWRMPCAYADSTSTESIVIRLADKDFPIYLKDLVRAKSSADTQLCFSGIAGANLPFIILGDTFLRNYYSVYDFGNARIGLAKSKA</sequence>
<keyword evidence="4 6" id="KW-0064">Aspartyl protease</keyword>
<evidence type="ECO:0000256" key="3">
    <source>
        <dbReference type="ARBA" id="ARBA00013205"/>
    </source>
</evidence>
<organism evidence="8 9">
    <name type="scientific">Rhizopus stolonifer</name>
    <name type="common">Rhizopus nigricans</name>
    <dbReference type="NCBI Taxonomy" id="4846"/>
    <lineage>
        <taxon>Eukaryota</taxon>
        <taxon>Fungi</taxon>
        <taxon>Fungi incertae sedis</taxon>
        <taxon>Mucoromycota</taxon>
        <taxon>Mucoromycotina</taxon>
        <taxon>Mucoromycetes</taxon>
        <taxon>Mucorales</taxon>
        <taxon>Mucorineae</taxon>
        <taxon>Rhizopodaceae</taxon>
        <taxon>Rhizopus</taxon>
    </lineage>
</organism>
<evidence type="ECO:0000313" key="9">
    <source>
        <dbReference type="Proteomes" id="UP000253551"/>
    </source>
</evidence>
<dbReference type="Gene3D" id="2.40.70.10">
    <property type="entry name" value="Acid Proteases"/>
    <property type="match status" value="1"/>
</dbReference>
<keyword evidence="9" id="KW-1185">Reference proteome</keyword>
<comment type="similarity">
    <text evidence="2 6">Belongs to the peptidase A1 family.</text>
</comment>